<feature type="domain" description="O-acyltransferase WSD1-like N-terminal" evidence="10">
    <location>
        <begin position="14"/>
        <end position="62"/>
    </location>
</feature>
<organism evidence="12 13">
    <name type="scientific">Piscinibacter aquaticus</name>
    <dbReference type="NCBI Taxonomy" id="392597"/>
    <lineage>
        <taxon>Bacteria</taxon>
        <taxon>Pseudomonadati</taxon>
        <taxon>Pseudomonadota</taxon>
        <taxon>Betaproteobacteria</taxon>
        <taxon>Burkholderiales</taxon>
        <taxon>Sphaerotilaceae</taxon>
        <taxon>Piscinibacter</taxon>
    </lineage>
</organism>
<evidence type="ECO:0000313" key="13">
    <source>
        <dbReference type="Proteomes" id="UP000321832"/>
    </source>
</evidence>
<dbReference type="GO" id="GO:0051701">
    <property type="term" value="P:biological process involved in interaction with host"/>
    <property type="evidence" value="ECO:0007669"/>
    <property type="project" value="TreeGrafter"/>
</dbReference>
<dbReference type="Pfam" id="PF06974">
    <property type="entry name" value="WS_DGAT_C"/>
    <property type="match status" value="1"/>
</dbReference>
<dbReference type="InterPro" id="IPR004255">
    <property type="entry name" value="O-acyltransferase_WSD1_N"/>
</dbReference>
<protein>
    <recommendedName>
        <fullName evidence="4">diacylglycerol O-acyltransferase</fullName>
        <ecNumber evidence="4">2.3.1.20</ecNumber>
    </recommendedName>
</protein>
<evidence type="ECO:0000256" key="3">
    <source>
        <dbReference type="ARBA" id="ARBA00009587"/>
    </source>
</evidence>
<dbReference type="InterPro" id="IPR045034">
    <property type="entry name" value="O-acyltransferase_WSD1-like"/>
</dbReference>
<evidence type="ECO:0000313" key="12">
    <source>
        <dbReference type="EMBL" id="TXC65992.1"/>
    </source>
</evidence>
<evidence type="ECO:0000256" key="2">
    <source>
        <dbReference type="ARBA" id="ARBA00005189"/>
    </source>
</evidence>
<dbReference type="InterPro" id="IPR009721">
    <property type="entry name" value="O-acyltransferase_WSD1_C"/>
</dbReference>
<dbReference type="GO" id="GO:0005886">
    <property type="term" value="C:plasma membrane"/>
    <property type="evidence" value="ECO:0007669"/>
    <property type="project" value="TreeGrafter"/>
</dbReference>
<evidence type="ECO:0000259" key="10">
    <source>
        <dbReference type="Pfam" id="PF03007"/>
    </source>
</evidence>
<keyword evidence="6" id="KW-0319">Glycerol metabolism</keyword>
<dbReference type="GO" id="GO:0006071">
    <property type="term" value="P:glycerol metabolic process"/>
    <property type="evidence" value="ECO:0007669"/>
    <property type="project" value="UniProtKB-KW"/>
</dbReference>
<evidence type="ECO:0000256" key="5">
    <source>
        <dbReference type="ARBA" id="ARBA00022679"/>
    </source>
</evidence>
<comment type="caution">
    <text evidence="12">The sequence shown here is derived from an EMBL/GenBank/DDBJ whole genome shotgun (WGS) entry which is preliminary data.</text>
</comment>
<proteinExistence type="inferred from homology"/>
<comment type="similarity">
    <text evidence="3">Belongs to the long-chain O-acyltransferase family.</text>
</comment>
<feature type="compositionally biased region" description="Basic residues" evidence="9">
    <location>
        <begin position="275"/>
        <end position="294"/>
    </location>
</feature>
<dbReference type="PANTHER" id="PTHR31650:SF1">
    <property type="entry name" value="WAX ESTER SYNTHASE_DIACYLGLYCEROL ACYLTRANSFERASE 4-RELATED"/>
    <property type="match status" value="1"/>
</dbReference>
<keyword evidence="5" id="KW-0808">Transferase</keyword>
<dbReference type="GO" id="GO:0001666">
    <property type="term" value="P:response to hypoxia"/>
    <property type="evidence" value="ECO:0007669"/>
    <property type="project" value="TreeGrafter"/>
</dbReference>
<dbReference type="GO" id="GO:0004144">
    <property type="term" value="F:diacylglycerol O-acyltransferase activity"/>
    <property type="evidence" value="ECO:0007669"/>
    <property type="project" value="UniProtKB-EC"/>
</dbReference>
<evidence type="ECO:0000256" key="7">
    <source>
        <dbReference type="ARBA" id="ARBA00023315"/>
    </source>
</evidence>
<accession>A0A5C6TZ40</accession>
<evidence type="ECO:0000256" key="8">
    <source>
        <dbReference type="ARBA" id="ARBA00048109"/>
    </source>
</evidence>
<evidence type="ECO:0000256" key="9">
    <source>
        <dbReference type="SAM" id="MobiDB-lite"/>
    </source>
</evidence>
<comment type="catalytic activity">
    <reaction evidence="8">
        <text>an acyl-CoA + a 1,2-diacyl-sn-glycerol = a triacyl-sn-glycerol + CoA</text>
        <dbReference type="Rhea" id="RHEA:10868"/>
        <dbReference type="ChEBI" id="CHEBI:17815"/>
        <dbReference type="ChEBI" id="CHEBI:57287"/>
        <dbReference type="ChEBI" id="CHEBI:58342"/>
        <dbReference type="ChEBI" id="CHEBI:64615"/>
        <dbReference type="EC" id="2.3.1.20"/>
    </reaction>
</comment>
<dbReference type="EMBL" id="VOPW01000001">
    <property type="protein sequence ID" value="TXC65992.1"/>
    <property type="molecule type" value="Genomic_DNA"/>
</dbReference>
<dbReference type="GO" id="GO:0071731">
    <property type="term" value="P:response to nitric oxide"/>
    <property type="evidence" value="ECO:0007669"/>
    <property type="project" value="TreeGrafter"/>
</dbReference>
<dbReference type="GO" id="GO:0019432">
    <property type="term" value="P:triglyceride biosynthetic process"/>
    <property type="evidence" value="ECO:0007669"/>
    <property type="project" value="UniProtKB-UniPathway"/>
</dbReference>
<comment type="pathway">
    <text evidence="2">Lipid metabolism.</text>
</comment>
<dbReference type="UniPathway" id="UPA00282"/>
<reference evidence="12 13" key="1">
    <citation type="submission" date="2019-08" db="EMBL/GenBank/DDBJ databases">
        <authorList>
            <person name="Khan S.A."/>
            <person name="Jeon C.O."/>
            <person name="Jeong S.E."/>
        </authorList>
    </citation>
    <scope>NUCLEOTIDE SEQUENCE [LARGE SCALE GENOMIC DNA]</scope>
    <source>
        <strain evidence="13">IMCC1728</strain>
    </source>
</reference>
<feature type="compositionally biased region" description="Low complexity" evidence="9">
    <location>
        <begin position="264"/>
        <end position="274"/>
    </location>
</feature>
<evidence type="ECO:0000256" key="6">
    <source>
        <dbReference type="ARBA" id="ARBA00022798"/>
    </source>
</evidence>
<evidence type="ECO:0000256" key="4">
    <source>
        <dbReference type="ARBA" id="ARBA00013244"/>
    </source>
</evidence>
<dbReference type="PANTHER" id="PTHR31650">
    <property type="entry name" value="O-ACYLTRANSFERASE (WSD1-LIKE) FAMILY PROTEIN"/>
    <property type="match status" value="1"/>
</dbReference>
<feature type="domain" description="O-acyltransferase WSD1 C-terminal" evidence="11">
    <location>
        <begin position="103"/>
        <end position="252"/>
    </location>
</feature>
<gene>
    <name evidence="12" type="ORF">FSC37_08765</name>
</gene>
<dbReference type="Pfam" id="PF03007">
    <property type="entry name" value="WS_DGAT_cat"/>
    <property type="match status" value="1"/>
</dbReference>
<evidence type="ECO:0000259" key="11">
    <source>
        <dbReference type="Pfam" id="PF06974"/>
    </source>
</evidence>
<keyword evidence="7" id="KW-0012">Acyltransferase</keyword>
<comment type="pathway">
    <text evidence="1">Glycerolipid metabolism; triacylglycerol biosynthesis.</text>
</comment>
<dbReference type="AlphaFoldDB" id="A0A5C6TZ40"/>
<sequence length="305" mass="31865">MWSRIKGAAAPAKKSVSNLGLAPRTRLNATISDTRAFATVSLPLAELNAVRRRHGASLNDAVMFVIAGALRRHFAKHGPLPRKSLVAAVPISLRAQGDTAANNRASMTLISLGTHLADPAKRLAHVMAASAAMKSTIGSVKNLLPTDFPSMGVPWLMEALTAVYGRAGMADRIPPVANPVISNVPGPTVPLYMAGAKMLTNYPASIVVHGVALNVTVQTYNDALDVGVMACAQAMPEVAEFAAQIETAFEEFKALPVTTTVPAPAKAPAKATTKVARKVPAAKKPVPKATRKPRANAPTAARAGR</sequence>
<evidence type="ECO:0000256" key="1">
    <source>
        <dbReference type="ARBA" id="ARBA00004771"/>
    </source>
</evidence>
<feature type="region of interest" description="Disordered" evidence="9">
    <location>
        <begin position="264"/>
        <end position="305"/>
    </location>
</feature>
<dbReference type="Proteomes" id="UP000321832">
    <property type="component" value="Unassembled WGS sequence"/>
</dbReference>
<dbReference type="EC" id="2.3.1.20" evidence="4"/>
<keyword evidence="13" id="KW-1185">Reference proteome</keyword>
<name>A0A5C6TZ40_9BURK</name>